<name>A0A165GJ46_EXIGL</name>
<dbReference type="InParanoid" id="A0A165GJ46"/>
<organism evidence="1 2">
    <name type="scientific">Exidia glandulosa HHB12029</name>
    <dbReference type="NCBI Taxonomy" id="1314781"/>
    <lineage>
        <taxon>Eukaryota</taxon>
        <taxon>Fungi</taxon>
        <taxon>Dikarya</taxon>
        <taxon>Basidiomycota</taxon>
        <taxon>Agaricomycotina</taxon>
        <taxon>Agaricomycetes</taxon>
        <taxon>Auriculariales</taxon>
        <taxon>Exidiaceae</taxon>
        <taxon>Exidia</taxon>
    </lineage>
</organism>
<proteinExistence type="predicted"/>
<dbReference type="Proteomes" id="UP000077266">
    <property type="component" value="Unassembled WGS sequence"/>
</dbReference>
<dbReference type="AlphaFoldDB" id="A0A165GJ46"/>
<sequence>MSAKMVMKTADFEISSLYARAQYRSALDLVLAELEQTEPESKEYYRSLLDTGLRCCVKLRDVEQGLRLVELSRDKWDTSPSMGSTASEILLMSGRVTDAVSANLSVLDHRSPLKPYLNALLVSLQALQEQSATQASREAVARIVELVQARLLRQRPFPFITRARPPDTATLSTTLDDDGILRGYCETLGLDARDAERLFSLLSATKPTEDDAADSKPAKSVRDL</sequence>
<dbReference type="OrthoDB" id="2124108at2759"/>
<protein>
    <submittedName>
        <fullName evidence="1">Uncharacterized protein</fullName>
    </submittedName>
</protein>
<evidence type="ECO:0000313" key="1">
    <source>
        <dbReference type="EMBL" id="KZV90597.1"/>
    </source>
</evidence>
<gene>
    <name evidence="1" type="ORF">EXIGLDRAFT_720199</name>
</gene>
<dbReference type="EMBL" id="KV426045">
    <property type="protein sequence ID" value="KZV90597.1"/>
    <property type="molecule type" value="Genomic_DNA"/>
</dbReference>
<accession>A0A165GJ46</accession>
<keyword evidence="2" id="KW-1185">Reference proteome</keyword>
<reference evidence="1 2" key="1">
    <citation type="journal article" date="2016" name="Mol. Biol. Evol.">
        <title>Comparative Genomics of Early-Diverging Mushroom-Forming Fungi Provides Insights into the Origins of Lignocellulose Decay Capabilities.</title>
        <authorList>
            <person name="Nagy L.G."/>
            <person name="Riley R."/>
            <person name="Tritt A."/>
            <person name="Adam C."/>
            <person name="Daum C."/>
            <person name="Floudas D."/>
            <person name="Sun H."/>
            <person name="Yadav J.S."/>
            <person name="Pangilinan J."/>
            <person name="Larsson K.H."/>
            <person name="Matsuura K."/>
            <person name="Barry K."/>
            <person name="Labutti K."/>
            <person name="Kuo R."/>
            <person name="Ohm R.A."/>
            <person name="Bhattacharya S.S."/>
            <person name="Shirouzu T."/>
            <person name="Yoshinaga Y."/>
            <person name="Martin F.M."/>
            <person name="Grigoriev I.V."/>
            <person name="Hibbett D.S."/>
        </authorList>
    </citation>
    <scope>NUCLEOTIDE SEQUENCE [LARGE SCALE GENOMIC DNA]</scope>
    <source>
        <strain evidence="1 2">HHB12029</strain>
    </source>
</reference>
<evidence type="ECO:0000313" key="2">
    <source>
        <dbReference type="Proteomes" id="UP000077266"/>
    </source>
</evidence>